<dbReference type="SMART" id="SM00220">
    <property type="entry name" value="S_TKc"/>
    <property type="match status" value="1"/>
</dbReference>
<dbReference type="SUPFAM" id="SSF56112">
    <property type="entry name" value="Protein kinase-like (PK-like)"/>
    <property type="match status" value="1"/>
</dbReference>
<dbReference type="GO" id="GO:0004672">
    <property type="term" value="F:protein kinase activity"/>
    <property type="evidence" value="ECO:0007669"/>
    <property type="project" value="InterPro"/>
</dbReference>
<feature type="transmembrane region" description="Helical" evidence="1">
    <location>
        <begin position="347"/>
        <end position="370"/>
    </location>
</feature>
<dbReference type="PANTHER" id="PTHR46146:SF4">
    <property type="entry name" value="SERINE_THREONINE-PROTEIN KINASE-LIKE PROTEIN CCR4"/>
    <property type="match status" value="1"/>
</dbReference>
<gene>
    <name evidence="4" type="ORF">Cgig2_022253</name>
</gene>
<dbReference type="Pfam" id="PF00069">
    <property type="entry name" value="Pkinase"/>
    <property type="match status" value="1"/>
</dbReference>
<dbReference type="AlphaFoldDB" id="A0A9Q1QHZ1"/>
<evidence type="ECO:0000256" key="2">
    <source>
        <dbReference type="SAM" id="SignalP"/>
    </source>
</evidence>
<dbReference type="Gene3D" id="2.130.10.30">
    <property type="entry name" value="Regulator of chromosome condensation 1/beta-lactamase-inhibitor protein II"/>
    <property type="match status" value="1"/>
</dbReference>
<feature type="chain" id="PRO_5040157447" description="Protein kinase domain-containing protein" evidence="2">
    <location>
        <begin position="28"/>
        <end position="755"/>
    </location>
</feature>
<comment type="caution">
    <text evidence="4">The sequence shown here is derived from an EMBL/GenBank/DDBJ whole genome shotgun (WGS) entry which is preliminary data.</text>
</comment>
<dbReference type="GO" id="GO:0042803">
    <property type="term" value="F:protein homodimerization activity"/>
    <property type="evidence" value="ECO:0007669"/>
    <property type="project" value="UniProtKB-ARBA"/>
</dbReference>
<dbReference type="GO" id="GO:0005524">
    <property type="term" value="F:ATP binding"/>
    <property type="evidence" value="ECO:0007669"/>
    <property type="project" value="InterPro"/>
</dbReference>
<dbReference type="InterPro" id="IPR008271">
    <property type="entry name" value="Ser/Thr_kinase_AS"/>
</dbReference>
<dbReference type="Pfam" id="PF13540">
    <property type="entry name" value="RCC1_2"/>
    <property type="match status" value="1"/>
</dbReference>
<proteinExistence type="predicted"/>
<evidence type="ECO:0000313" key="5">
    <source>
        <dbReference type="Proteomes" id="UP001153076"/>
    </source>
</evidence>
<keyword evidence="2" id="KW-0732">Signal</keyword>
<accession>A0A9Q1QHZ1</accession>
<keyword evidence="5" id="KW-1185">Reference proteome</keyword>
<feature type="domain" description="Protein kinase" evidence="3">
    <location>
        <begin position="447"/>
        <end position="737"/>
    </location>
</feature>
<dbReference type="Proteomes" id="UP001153076">
    <property type="component" value="Unassembled WGS sequence"/>
</dbReference>
<dbReference type="InterPro" id="IPR011009">
    <property type="entry name" value="Kinase-like_dom_sf"/>
</dbReference>
<evidence type="ECO:0000256" key="1">
    <source>
        <dbReference type="SAM" id="Phobius"/>
    </source>
</evidence>
<dbReference type="OrthoDB" id="61110at2759"/>
<dbReference type="Gene3D" id="1.10.510.10">
    <property type="entry name" value="Transferase(Phosphotransferase) domain 1"/>
    <property type="match status" value="1"/>
</dbReference>
<dbReference type="InterPro" id="IPR009091">
    <property type="entry name" value="RCC1/BLIP-II"/>
</dbReference>
<dbReference type="PROSITE" id="PS00108">
    <property type="entry name" value="PROTEIN_KINASE_ST"/>
    <property type="match status" value="1"/>
</dbReference>
<dbReference type="Gene3D" id="3.30.200.20">
    <property type="entry name" value="Phosphorylase Kinase, domain 1"/>
    <property type="match status" value="1"/>
</dbReference>
<name>A0A9Q1QHZ1_9CARY</name>
<evidence type="ECO:0000313" key="4">
    <source>
        <dbReference type="EMBL" id="KAJ8442887.1"/>
    </source>
</evidence>
<dbReference type="EMBL" id="JAKOGI010000132">
    <property type="protein sequence ID" value="KAJ8442887.1"/>
    <property type="molecule type" value="Genomic_DNA"/>
</dbReference>
<keyword evidence="1" id="KW-1133">Transmembrane helix</keyword>
<dbReference type="SUPFAM" id="SSF50985">
    <property type="entry name" value="RCC1/BLIP-II"/>
    <property type="match status" value="1"/>
</dbReference>
<evidence type="ECO:0000259" key="3">
    <source>
        <dbReference type="PROSITE" id="PS50011"/>
    </source>
</evidence>
<reference evidence="4" key="1">
    <citation type="submission" date="2022-04" db="EMBL/GenBank/DDBJ databases">
        <title>Carnegiea gigantea Genome sequencing and assembly v2.</title>
        <authorList>
            <person name="Copetti D."/>
            <person name="Sanderson M.J."/>
            <person name="Burquez A."/>
            <person name="Wojciechowski M.F."/>
        </authorList>
    </citation>
    <scope>NUCLEOTIDE SEQUENCE</scope>
    <source>
        <strain evidence="4">SGP5-SGP5p</strain>
        <tissue evidence="4">Aerial part</tissue>
    </source>
</reference>
<dbReference type="PROSITE" id="PS50011">
    <property type="entry name" value="PROTEIN_KINASE_DOM"/>
    <property type="match status" value="1"/>
</dbReference>
<dbReference type="PANTHER" id="PTHR46146">
    <property type="entry name" value="SERINE/THREONINE-PROTEIN KINASE-LIKE PROTEIN CCR4"/>
    <property type="match status" value="1"/>
</dbReference>
<keyword evidence="1" id="KW-0812">Transmembrane</keyword>
<organism evidence="4 5">
    <name type="scientific">Carnegiea gigantea</name>
    <dbReference type="NCBI Taxonomy" id="171969"/>
    <lineage>
        <taxon>Eukaryota</taxon>
        <taxon>Viridiplantae</taxon>
        <taxon>Streptophyta</taxon>
        <taxon>Embryophyta</taxon>
        <taxon>Tracheophyta</taxon>
        <taxon>Spermatophyta</taxon>
        <taxon>Magnoliopsida</taxon>
        <taxon>eudicotyledons</taxon>
        <taxon>Gunneridae</taxon>
        <taxon>Pentapetalae</taxon>
        <taxon>Caryophyllales</taxon>
        <taxon>Cactineae</taxon>
        <taxon>Cactaceae</taxon>
        <taxon>Cactoideae</taxon>
        <taxon>Echinocereeae</taxon>
        <taxon>Carnegiea</taxon>
    </lineage>
</organism>
<sequence length="755" mass="82165">MAFPPKIPKISLLLVFSFLCFPSQINSLSTVSISTIFNQTLVCALIPSTNQQSALHCTSFSSGSIQVTIESHNVSYSRIVGGTGIYRGPVLSDVKAGDSHVCGLVNGANALKCWQWMPKRSHLALVSDVGFSSIAVGEDFVCGLDRNAHIFCIGNDANIVGKKPSGKHSVIAAGSHHACAISLNGSLDCWGNLVGKKPEGKFKDVALGNGRSCTICVNGTVICWGIDDFRMPRKLQEIDFTGIVAKQSVFCGVVSSNYSLLCWGIEILDGNFLVFPFVMPGTCTSQCNSCGPLPGYGYLCGQGLMVCQPCANPTMDQGTAPMVPSPLSSAQLAPSLKRSNSSWSAKMVAFLVIGCVGFISVVASIAFLVLRCHGGNRSQVHVLAPPEVARNSQVLDHRRTRHEPKDHHQAMVPKVLKKRLSHMYSIGKRGNLEEFPLVVLLQGTSNFSEDHKMGKGSFGSVYRTTLADGREVAIKRAEFHASATQRMGNKHHKELKDTAFMAELEVLSRLNHKHLVKLLGFYEDANERMLVYEFMSNYTLDDHLHKLKGTSPLASWPARLKVALDAARGIEYLHKYAEPPIMHRDIKPSNILLDGDWTAKVSDFGLSLMGPQDGESHLSLQPVGTFGYVDPEYYKFDQLTTKSDVYSFGVVLLQLLSGYKAVHPSEDGTPRNIVDFVAPYIMRGDMHRVLDPCVPPPTPTETEAVECIGYLAVDCVSLEGRNRPSMSEVVSRLERALAACLAPPAMSSSSNGSLR</sequence>
<feature type="signal peptide" evidence="2">
    <location>
        <begin position="1"/>
        <end position="27"/>
    </location>
</feature>
<dbReference type="CDD" id="cd14066">
    <property type="entry name" value="STKc_IRAK"/>
    <property type="match status" value="1"/>
</dbReference>
<keyword evidence="1" id="KW-0472">Membrane</keyword>
<protein>
    <recommendedName>
        <fullName evidence="3">Protein kinase domain-containing protein</fullName>
    </recommendedName>
</protein>
<dbReference type="InterPro" id="IPR000719">
    <property type="entry name" value="Prot_kinase_dom"/>
</dbReference>